<name>E1VAV9_HALED</name>
<dbReference type="Proteomes" id="UP000008707">
    <property type="component" value="Chromosome"/>
</dbReference>
<evidence type="ECO:0000313" key="2">
    <source>
        <dbReference type="Proteomes" id="UP000008707"/>
    </source>
</evidence>
<reference evidence="2" key="1">
    <citation type="journal article" date="2011" name="Environ. Microbiol.">
        <title>A blueprint of ectoine metabolism from the genome of the industrial producer Halomonas elongata DSM 2581(T).</title>
        <authorList>
            <person name="Schwibbert K."/>
            <person name="Marin-Sanguino A."/>
            <person name="Bagyan I."/>
            <person name="Heidrich G."/>
            <person name="Lentzen G."/>
            <person name="Seitz H."/>
            <person name="Rampp M."/>
            <person name="Schuster S.C."/>
            <person name="Klenk H.P."/>
            <person name="Pfeiffer F."/>
            <person name="Oesterhelt D."/>
            <person name="Kunte H.J."/>
        </authorList>
    </citation>
    <scope>NUCLEOTIDE SEQUENCE [LARGE SCALE GENOMIC DNA]</scope>
    <source>
        <strain evidence="2">ATCC 33173 / DSM 2581 / NBRC 15536 / NCIMB 2198 / 1H9</strain>
    </source>
</reference>
<dbReference type="EMBL" id="FN869568">
    <property type="protein sequence ID" value="CBV44058.1"/>
    <property type="molecule type" value="Genomic_DNA"/>
</dbReference>
<dbReference type="AlphaFoldDB" id="E1VAV9"/>
<gene>
    <name evidence="1" type="ordered locus">HELO_4174</name>
</gene>
<accession>E1VAV9</accession>
<organism evidence="1 2">
    <name type="scientific">Halomonas elongata (strain ATCC 33173 / DSM 2581 / NBRC 15536 / NCIMB 2198 / 1H9)</name>
    <dbReference type="NCBI Taxonomy" id="768066"/>
    <lineage>
        <taxon>Bacteria</taxon>
        <taxon>Pseudomonadati</taxon>
        <taxon>Pseudomonadota</taxon>
        <taxon>Gammaproteobacteria</taxon>
        <taxon>Oceanospirillales</taxon>
        <taxon>Halomonadaceae</taxon>
        <taxon>Halomonas</taxon>
    </lineage>
</organism>
<evidence type="ECO:0000313" key="1">
    <source>
        <dbReference type="EMBL" id="CBV44058.1"/>
    </source>
</evidence>
<sequence length="176" mass="19654">MSPIYPHTEITAMATYADMQDALKRYQSAQHEYYAELERELLETVKGYAAHLGLTDQRASVAGKACPMVSTGRVTATDTFEPMESQEAWLMRDAVFSTCIGIMIRESDNAINGSWVALKAILERSGDSYHYTFGAYHDPAAGFIEARVFKDGSRQEVYEAMSTMVMKVLDPAPFEN</sequence>
<protein>
    <submittedName>
        <fullName evidence="1">Uncharacterized protein</fullName>
    </submittedName>
</protein>
<dbReference type="KEGG" id="hel:HELO_4174"/>
<proteinExistence type="predicted"/>
<dbReference type="STRING" id="768066.HELO_4174"/>
<dbReference type="HOGENOM" id="CLU_1523086_0_0_6"/>